<dbReference type="InterPro" id="IPR018247">
    <property type="entry name" value="EF_Hand_1_Ca_BS"/>
</dbReference>
<dbReference type="FunFam" id="1.10.238.10:FF:000178">
    <property type="entry name" value="Calmodulin-2 A"/>
    <property type="match status" value="1"/>
</dbReference>
<dbReference type="InParanoid" id="E1ZGY7"/>
<dbReference type="eggNOG" id="KOG0027">
    <property type="taxonomic scope" value="Eukaryota"/>
</dbReference>
<sequence>MATELSRERFARKNEVQQLRWAFELLDSNHDGQIDADELRGYFDALGHKTRKAEVEDMIWEVDEDCDGTINWPEFQACWQRCQEDKAGTEPRGLYNVVLFLLHDRGCSGRVTLEEVMKITYLRVGKEALDEELAAVFGTSDLNSGKTLSLTEFLGCLHLHQLQQIRSRPTMKSRQGSGSAAAAAAAQAPAVAAK</sequence>
<proteinExistence type="predicted"/>
<dbReference type="OrthoDB" id="26525at2759"/>
<dbReference type="PROSITE" id="PS00018">
    <property type="entry name" value="EF_HAND_1"/>
    <property type="match status" value="3"/>
</dbReference>
<keyword evidence="2" id="KW-0106">Calcium</keyword>
<dbReference type="InterPro" id="IPR011992">
    <property type="entry name" value="EF-hand-dom_pair"/>
</dbReference>
<dbReference type="GO" id="GO:0016460">
    <property type="term" value="C:myosin II complex"/>
    <property type="evidence" value="ECO:0007669"/>
    <property type="project" value="TreeGrafter"/>
</dbReference>
<evidence type="ECO:0000313" key="4">
    <source>
        <dbReference type="EMBL" id="EFN55022.1"/>
    </source>
</evidence>
<keyword evidence="5" id="KW-1185">Reference proteome</keyword>
<dbReference type="Pfam" id="PF13499">
    <property type="entry name" value="EF-hand_7"/>
    <property type="match status" value="1"/>
</dbReference>
<evidence type="ECO:0000313" key="5">
    <source>
        <dbReference type="Proteomes" id="UP000008141"/>
    </source>
</evidence>
<evidence type="ECO:0000256" key="2">
    <source>
        <dbReference type="ARBA" id="ARBA00022837"/>
    </source>
</evidence>
<evidence type="ECO:0000256" key="1">
    <source>
        <dbReference type="ARBA" id="ARBA00022737"/>
    </source>
</evidence>
<dbReference type="PANTHER" id="PTHR23048:SF0">
    <property type="entry name" value="CALMODULIN LIKE 3"/>
    <property type="match status" value="1"/>
</dbReference>
<dbReference type="KEGG" id="cvr:CHLNCDRAFT_134855"/>
<keyword evidence="1" id="KW-0677">Repeat</keyword>
<dbReference type="Gene3D" id="1.10.238.10">
    <property type="entry name" value="EF-hand"/>
    <property type="match status" value="1"/>
</dbReference>
<dbReference type="InterPro" id="IPR050230">
    <property type="entry name" value="CALM/Myosin/TropC-like"/>
</dbReference>
<organism evidence="5">
    <name type="scientific">Chlorella variabilis</name>
    <name type="common">Green alga</name>
    <dbReference type="NCBI Taxonomy" id="554065"/>
    <lineage>
        <taxon>Eukaryota</taxon>
        <taxon>Viridiplantae</taxon>
        <taxon>Chlorophyta</taxon>
        <taxon>core chlorophytes</taxon>
        <taxon>Trebouxiophyceae</taxon>
        <taxon>Chlorellales</taxon>
        <taxon>Chlorellaceae</taxon>
        <taxon>Chlorella clade</taxon>
        <taxon>Chlorella</taxon>
    </lineage>
</organism>
<dbReference type="RefSeq" id="XP_005847124.1">
    <property type="nucleotide sequence ID" value="XM_005847062.1"/>
</dbReference>
<feature type="domain" description="EF-hand" evidence="3">
    <location>
        <begin position="14"/>
        <end position="49"/>
    </location>
</feature>
<protein>
    <recommendedName>
        <fullName evidence="3">EF-hand domain-containing protein</fullName>
    </recommendedName>
</protein>
<dbReference type="CDD" id="cd00051">
    <property type="entry name" value="EFh"/>
    <property type="match status" value="1"/>
</dbReference>
<dbReference type="GeneID" id="17354480"/>
<dbReference type="PROSITE" id="PS50222">
    <property type="entry name" value="EF_HAND_2"/>
    <property type="match status" value="2"/>
</dbReference>
<gene>
    <name evidence="4" type="ORF">CHLNCDRAFT_134855</name>
</gene>
<dbReference type="InterPro" id="IPR002048">
    <property type="entry name" value="EF_hand_dom"/>
</dbReference>
<dbReference type="AlphaFoldDB" id="E1ZGY7"/>
<feature type="domain" description="EF-hand" evidence="3">
    <location>
        <begin position="50"/>
        <end position="85"/>
    </location>
</feature>
<dbReference type="OMA" id="WEFDENM"/>
<dbReference type="STRING" id="554065.E1ZGY7"/>
<dbReference type="SUPFAM" id="SSF47473">
    <property type="entry name" value="EF-hand"/>
    <property type="match status" value="1"/>
</dbReference>
<name>E1ZGY7_CHLVA</name>
<reference evidence="4 5" key="1">
    <citation type="journal article" date="2010" name="Plant Cell">
        <title>The Chlorella variabilis NC64A genome reveals adaptation to photosymbiosis, coevolution with viruses, and cryptic sex.</title>
        <authorList>
            <person name="Blanc G."/>
            <person name="Duncan G."/>
            <person name="Agarkova I."/>
            <person name="Borodovsky M."/>
            <person name="Gurnon J."/>
            <person name="Kuo A."/>
            <person name="Lindquist E."/>
            <person name="Lucas S."/>
            <person name="Pangilinan J."/>
            <person name="Polle J."/>
            <person name="Salamov A."/>
            <person name="Terry A."/>
            <person name="Yamada T."/>
            <person name="Dunigan D.D."/>
            <person name="Grigoriev I.V."/>
            <person name="Claverie J.M."/>
            <person name="Van Etten J.L."/>
        </authorList>
    </citation>
    <scope>NUCLEOTIDE SEQUENCE [LARGE SCALE GENOMIC DNA]</scope>
    <source>
        <strain evidence="4 5">NC64A</strain>
    </source>
</reference>
<dbReference type="SMART" id="SM00054">
    <property type="entry name" value="EFh"/>
    <property type="match status" value="3"/>
</dbReference>
<dbReference type="Proteomes" id="UP000008141">
    <property type="component" value="Unassembled WGS sequence"/>
</dbReference>
<dbReference type="PANTHER" id="PTHR23048">
    <property type="entry name" value="MYOSIN LIGHT CHAIN 1, 3"/>
    <property type="match status" value="1"/>
</dbReference>
<dbReference type="GO" id="GO:0005509">
    <property type="term" value="F:calcium ion binding"/>
    <property type="evidence" value="ECO:0007669"/>
    <property type="project" value="InterPro"/>
</dbReference>
<dbReference type="EMBL" id="GL433846">
    <property type="protein sequence ID" value="EFN55022.1"/>
    <property type="molecule type" value="Genomic_DNA"/>
</dbReference>
<accession>E1ZGY7</accession>
<evidence type="ECO:0000259" key="3">
    <source>
        <dbReference type="PROSITE" id="PS50222"/>
    </source>
</evidence>